<name>L7WC39_NONDD</name>
<accession>L7WC39</accession>
<dbReference type="OrthoDB" id="1488700at2"/>
<sequence>MKYCPHKSLLILFIFIASINNLKAQVGINTDDPKSTLDIQASASTTPDGLLIPRVTAFPINVTADQDGMLLFLSTNIVGYDRGFYFYDHGNGWMNVLNPMNISDVYVDNSGRIRPINLGSDLYFRTNERIILDNTTTTPDDFLTMYASNTGTNVTRTILTESPGSTFDLQYDPTDNAFLFKQGAVNKVAIDLDDAAPLSVLGAIELGNNGNQYTLPNTNGNTNEILQTDGSGTTSWTTWENADIGFWDEALATQIRLRTPGDDLFLRTNERIILDNTTTTPDDFLTMYASNSGTNVTRTILTESPGSTFDLQYDPTDNAFLFKQGAVNKVAIDLDGAAPLSVLGAIELGNNGNQYTLPSTNGNTNEILQTDGSGTTSWTTWENADIGFWDEALATQIRLRTPGDDLFLRTNERIILDNTTTTPDDFLTMYASNTGTNVTRTILTESPGSTFDLQYDPTDNAFLFKQGAVNKVAIDLDGAAPLSVLGAIELGNNGNQYTLPNTNGNTNEILQTDGSGTTSWTTWENADIGFWDETLAAQIRLRTPGDDLFLRTNERIILDNTTTTPDDFLTMYASNSGTNVTRTILTESPGSTFDLQYDPTDNAFLFKQGAVNKVAIDLDGAAPLSVLGAIELGNNGNQYTLPNTNGNTNEILQTDGSGTTSWTTWENADIGFWDETLATQIRLRTPGDDLFLRTNERIILDNTTTTPDDFLTMYTSNTGTNVTRTILTESPGSTFDLQYDPTDNAFLFKQGAVNKVAIDLDDAAPLSVLGAIELGNNGNQYTLPNTNGNTNEILQTDGSGTTSWTTWENADIGFWDETLATQIRLRTPGDDLFLRTNERIILDNTTTTPDDFLTMYASNSGTNVTRTILTESPGSTFDLQYDPTDNAFLFKQGAVNKVAIDLDDAAPLSVLGAIELGNNGNQYTLPNTNGNANEFLQTDGSGNTSWVTVNDPWSVNGNIIQSTSSQTVGINTTTTTSTIDVNGSVSMNIRNMASGTVADNDYTVIVSGSVSIPNANTTNTGRVYKIVMATGSNNITLTALGNDFTEPGGSNFSTYGLNTNAGGVRSITIQSDGASWYIIDLMRY</sequence>
<gene>
    <name evidence="2" type="ordered locus">DDD_2645</name>
</gene>
<feature type="chain" id="PRO_5003985166" evidence="1">
    <location>
        <begin position="25"/>
        <end position="1084"/>
    </location>
</feature>
<evidence type="ECO:0000256" key="1">
    <source>
        <dbReference type="SAM" id="SignalP"/>
    </source>
</evidence>
<dbReference type="eggNOG" id="ENOG5032BVA">
    <property type="taxonomic scope" value="Bacteria"/>
</dbReference>
<organism evidence="2 3">
    <name type="scientific">Nonlabens dokdonensis (strain DSM 17205 / KCTC 12402 / DSW-6)</name>
    <name type="common">Donghaeana dokdonensis</name>
    <dbReference type="NCBI Taxonomy" id="592029"/>
    <lineage>
        <taxon>Bacteria</taxon>
        <taxon>Pseudomonadati</taxon>
        <taxon>Bacteroidota</taxon>
        <taxon>Flavobacteriia</taxon>
        <taxon>Flavobacteriales</taxon>
        <taxon>Flavobacteriaceae</taxon>
        <taxon>Nonlabens</taxon>
    </lineage>
</organism>
<evidence type="ECO:0000313" key="3">
    <source>
        <dbReference type="Proteomes" id="UP000011173"/>
    </source>
</evidence>
<dbReference type="PATRIC" id="fig|592029.3.peg.2625"/>
<dbReference type="RefSeq" id="WP_015363269.1">
    <property type="nucleotide sequence ID" value="NC_020156.1"/>
</dbReference>
<dbReference type="AlphaFoldDB" id="L7WC39"/>
<keyword evidence="1" id="KW-0732">Signal</keyword>
<dbReference type="KEGG" id="ndo:DDD_2645"/>
<evidence type="ECO:0000313" key="2">
    <source>
        <dbReference type="EMBL" id="AGC77772.1"/>
    </source>
</evidence>
<dbReference type="STRING" id="592029.DDD_2645"/>
<dbReference type="HOGENOM" id="CLU_285577_0_0_10"/>
<protein>
    <submittedName>
        <fullName evidence="2">Putative YapH protein</fullName>
    </submittedName>
</protein>
<dbReference type="Proteomes" id="UP000011173">
    <property type="component" value="Chromosome"/>
</dbReference>
<reference evidence="2 3" key="1">
    <citation type="journal article" date="2013" name="Genome Biol. Evol.">
        <title>Genomic makeup of the marine flavobacterium Nonlabens (Donghaeana) dokdonensis DSW-6 and identification of a novel class of rhodopsins.</title>
        <authorList>
            <person name="Kwon S.K."/>
            <person name="Kim B.K."/>
            <person name="Song J.Y."/>
            <person name="Kwak M.J."/>
            <person name="Lee C.H."/>
            <person name="Yoon J.H."/>
            <person name="Oh T.K."/>
            <person name="Kim J.F."/>
        </authorList>
    </citation>
    <scope>NUCLEOTIDE SEQUENCE [LARGE SCALE GENOMIC DNA]</scope>
    <source>
        <strain evidence="3">DSM 17205 / KCTC 12402 / DSW-6</strain>
    </source>
</reference>
<dbReference type="EMBL" id="CP001397">
    <property type="protein sequence ID" value="AGC77772.1"/>
    <property type="molecule type" value="Genomic_DNA"/>
</dbReference>
<feature type="signal peptide" evidence="1">
    <location>
        <begin position="1"/>
        <end position="24"/>
    </location>
</feature>
<proteinExistence type="predicted"/>